<gene>
    <name evidence="9" type="ORF">BU26DRAFT_602218</name>
</gene>
<evidence type="ECO:0000259" key="8">
    <source>
        <dbReference type="Pfam" id="PF20684"/>
    </source>
</evidence>
<keyword evidence="3 7" id="KW-1133">Transmembrane helix</keyword>
<dbReference type="AlphaFoldDB" id="A0A6A6INL5"/>
<feature type="transmembrane region" description="Helical" evidence="7">
    <location>
        <begin position="277"/>
        <end position="301"/>
    </location>
</feature>
<evidence type="ECO:0000256" key="1">
    <source>
        <dbReference type="ARBA" id="ARBA00004141"/>
    </source>
</evidence>
<feature type="domain" description="Rhodopsin" evidence="8">
    <location>
        <begin position="61"/>
        <end position="301"/>
    </location>
</feature>
<protein>
    <recommendedName>
        <fullName evidence="8">Rhodopsin domain-containing protein</fullName>
    </recommendedName>
</protein>
<evidence type="ECO:0000256" key="5">
    <source>
        <dbReference type="ARBA" id="ARBA00038359"/>
    </source>
</evidence>
<comment type="similarity">
    <text evidence="5">Belongs to the SAT4 family.</text>
</comment>
<feature type="region of interest" description="Disordered" evidence="6">
    <location>
        <begin position="322"/>
        <end position="352"/>
    </location>
</feature>
<proteinExistence type="inferred from homology"/>
<dbReference type="PANTHER" id="PTHR33048:SF160">
    <property type="entry name" value="SAT4 FAMILY MEMBRANE PROTEIN"/>
    <property type="match status" value="1"/>
</dbReference>
<dbReference type="RefSeq" id="XP_033686692.1">
    <property type="nucleotide sequence ID" value="XM_033835331.1"/>
</dbReference>
<keyword evidence="10" id="KW-1185">Reference proteome</keyword>
<comment type="subcellular location">
    <subcellularLocation>
        <location evidence="1">Membrane</location>
        <topology evidence="1">Multi-pass membrane protein</topology>
    </subcellularLocation>
</comment>
<feature type="transmembrane region" description="Helical" evidence="7">
    <location>
        <begin position="43"/>
        <end position="65"/>
    </location>
</feature>
<evidence type="ECO:0000256" key="7">
    <source>
        <dbReference type="SAM" id="Phobius"/>
    </source>
</evidence>
<evidence type="ECO:0000313" key="9">
    <source>
        <dbReference type="EMBL" id="KAF2251688.1"/>
    </source>
</evidence>
<keyword evidence="2 7" id="KW-0812">Transmembrane</keyword>
<feature type="transmembrane region" description="Helical" evidence="7">
    <location>
        <begin position="238"/>
        <end position="257"/>
    </location>
</feature>
<dbReference type="PANTHER" id="PTHR33048">
    <property type="entry name" value="PTH11-LIKE INTEGRAL MEMBRANE PROTEIN (AFU_ORTHOLOGUE AFUA_5G11245)"/>
    <property type="match status" value="1"/>
</dbReference>
<dbReference type="OrthoDB" id="4682787at2759"/>
<keyword evidence="4 7" id="KW-0472">Membrane</keyword>
<organism evidence="9 10">
    <name type="scientific">Trematosphaeria pertusa</name>
    <dbReference type="NCBI Taxonomy" id="390896"/>
    <lineage>
        <taxon>Eukaryota</taxon>
        <taxon>Fungi</taxon>
        <taxon>Dikarya</taxon>
        <taxon>Ascomycota</taxon>
        <taxon>Pezizomycotina</taxon>
        <taxon>Dothideomycetes</taxon>
        <taxon>Pleosporomycetidae</taxon>
        <taxon>Pleosporales</taxon>
        <taxon>Massarineae</taxon>
        <taxon>Trematosphaeriaceae</taxon>
        <taxon>Trematosphaeria</taxon>
    </lineage>
</organism>
<dbReference type="GO" id="GO:0016020">
    <property type="term" value="C:membrane"/>
    <property type="evidence" value="ECO:0007669"/>
    <property type="project" value="UniProtKB-SubCell"/>
</dbReference>
<feature type="transmembrane region" description="Helical" evidence="7">
    <location>
        <begin position="118"/>
        <end position="136"/>
    </location>
</feature>
<dbReference type="Proteomes" id="UP000800094">
    <property type="component" value="Unassembled WGS sequence"/>
</dbReference>
<dbReference type="GeneID" id="54588661"/>
<accession>A0A6A6INL5</accession>
<dbReference type="EMBL" id="ML987192">
    <property type="protein sequence ID" value="KAF2251688.1"/>
    <property type="molecule type" value="Genomic_DNA"/>
</dbReference>
<feature type="transmembrane region" description="Helical" evidence="7">
    <location>
        <begin position="157"/>
        <end position="182"/>
    </location>
</feature>
<evidence type="ECO:0000256" key="4">
    <source>
        <dbReference type="ARBA" id="ARBA00023136"/>
    </source>
</evidence>
<dbReference type="InterPro" id="IPR049326">
    <property type="entry name" value="Rhodopsin_dom_fungi"/>
</dbReference>
<evidence type="ECO:0000256" key="6">
    <source>
        <dbReference type="SAM" id="MobiDB-lite"/>
    </source>
</evidence>
<reference evidence="9" key="1">
    <citation type="journal article" date="2020" name="Stud. Mycol.">
        <title>101 Dothideomycetes genomes: a test case for predicting lifestyles and emergence of pathogens.</title>
        <authorList>
            <person name="Haridas S."/>
            <person name="Albert R."/>
            <person name="Binder M."/>
            <person name="Bloem J."/>
            <person name="Labutti K."/>
            <person name="Salamov A."/>
            <person name="Andreopoulos B."/>
            <person name="Baker S."/>
            <person name="Barry K."/>
            <person name="Bills G."/>
            <person name="Bluhm B."/>
            <person name="Cannon C."/>
            <person name="Castanera R."/>
            <person name="Culley D."/>
            <person name="Daum C."/>
            <person name="Ezra D."/>
            <person name="Gonzalez J."/>
            <person name="Henrissat B."/>
            <person name="Kuo A."/>
            <person name="Liang C."/>
            <person name="Lipzen A."/>
            <person name="Lutzoni F."/>
            <person name="Magnuson J."/>
            <person name="Mondo S."/>
            <person name="Nolan M."/>
            <person name="Ohm R."/>
            <person name="Pangilinan J."/>
            <person name="Park H.-J."/>
            <person name="Ramirez L."/>
            <person name="Alfaro M."/>
            <person name="Sun H."/>
            <person name="Tritt A."/>
            <person name="Yoshinaga Y."/>
            <person name="Zwiers L.-H."/>
            <person name="Turgeon B."/>
            <person name="Goodwin S."/>
            <person name="Spatafora J."/>
            <person name="Crous P."/>
            <person name="Grigoriev I."/>
        </authorList>
    </citation>
    <scope>NUCLEOTIDE SEQUENCE</scope>
    <source>
        <strain evidence="9">CBS 122368</strain>
    </source>
</reference>
<evidence type="ECO:0000256" key="2">
    <source>
        <dbReference type="ARBA" id="ARBA00022692"/>
    </source>
</evidence>
<evidence type="ECO:0000313" key="10">
    <source>
        <dbReference type="Proteomes" id="UP000800094"/>
    </source>
</evidence>
<evidence type="ECO:0000256" key="3">
    <source>
        <dbReference type="ARBA" id="ARBA00022989"/>
    </source>
</evidence>
<sequence>MKDLSWFNLLSPAEQQALLEGPSMKPPPGVIPNLVNPPNKNDLGYGVATASALLCGLLVVLRLYARAFYHKKMVIEDSIAVAALGVLAGYLYCVWKVIDHPGIFIHLWHVRMKDLPHVLYYMSTGATVYGNVIMLLKTGILLEWARIFVPQGFKNAFWWTCHSVIVVNVMFYVICTFVEIFGCNPRRKLWEPTLPGTCMDMAKVNIVSASINFASDVIILFLPQKVIWGLHMSLKKKFGVGTLFAVGVFACVCAGFRIHSASNFSRSDDILYSASDMGLWCLAEMVAGFFVFCLPATPKLLADSPWMRKILSTFKTFSKQTSEKQSSSSGPVPIPFRRTLKPSADPESLFTDSDKSDFLPLSNVSVTSEFTLQEHIETKDVADKNNTRAQYQYTLP</sequence>
<dbReference type="Pfam" id="PF20684">
    <property type="entry name" value="Fung_rhodopsin"/>
    <property type="match status" value="1"/>
</dbReference>
<name>A0A6A6INL5_9PLEO</name>
<dbReference type="InterPro" id="IPR052337">
    <property type="entry name" value="SAT4-like"/>
</dbReference>